<dbReference type="Pfam" id="PF01844">
    <property type="entry name" value="HNH"/>
    <property type="match status" value="1"/>
</dbReference>
<dbReference type="eggNOG" id="COG1403">
    <property type="taxonomic scope" value="Bacteria"/>
</dbReference>
<comment type="similarity">
    <text evidence="1">Belongs to the Rv1128c/1148c/1588c/1702c/1945/3466 family.</text>
</comment>
<dbReference type="Pfam" id="PF02720">
    <property type="entry name" value="DUF222"/>
    <property type="match status" value="1"/>
</dbReference>
<organism evidence="4 5">
    <name type="scientific">Demequina mangrovi</name>
    <dbReference type="NCBI Taxonomy" id="1043493"/>
    <lineage>
        <taxon>Bacteria</taxon>
        <taxon>Bacillati</taxon>
        <taxon>Actinomycetota</taxon>
        <taxon>Actinomycetes</taxon>
        <taxon>Micrococcales</taxon>
        <taxon>Demequinaceae</taxon>
        <taxon>Demequina</taxon>
    </lineage>
</organism>
<sequence>MRALTAEGGSPGREVLGQLEAVALLAREVDMVLARLSREAQRLSDEAPGGGLARRHGHRGAADLVASTTGGTRAEAQRLLDAGRALEGVEPAAPTSDPALAPTPVPRHPHVAAALDRLEISVDCATQIIDMLDALEERVEPDRLTRAERELVARARGMSATRFAAVVRRTRAALDIHAHEKSLARMRASRWVRMYEDRDGMVVLSGRLDPETAAPVRAALDGLVGDAMRRSKDALGEDTRSTDQMRADALSALSRHGLGCTATDLPLSTVTVIVRIAEKDLHAGLGLGEVDGTSTPVDVATVRRMAADAHLIPAVLGSAGELLDLGRRRRLFTRSQRLALGERDGGCAFCGAPQVWTDAHHIQWWGRDHGRTDLANGVLLCGHCHTTVHTQGWDIHATATTIDFIPPASVDPARQPRPGGRRRFHAPHGLASRHDPDAEPAPPPDAT</sequence>
<keyword evidence="4" id="KW-0378">Hydrolase</keyword>
<dbReference type="InterPro" id="IPR002711">
    <property type="entry name" value="HNH"/>
</dbReference>
<dbReference type="AlphaFoldDB" id="A0A1H7AQ00"/>
<evidence type="ECO:0000256" key="2">
    <source>
        <dbReference type="SAM" id="MobiDB-lite"/>
    </source>
</evidence>
<accession>A0A1H7AQ00</accession>
<reference evidence="5" key="1">
    <citation type="submission" date="2016-10" db="EMBL/GenBank/DDBJ databases">
        <authorList>
            <person name="Varghese N."/>
        </authorList>
    </citation>
    <scope>NUCLEOTIDE SEQUENCE [LARGE SCALE GENOMIC DNA]</scope>
    <source>
        <strain evidence="5">DSM 24868</strain>
    </source>
</reference>
<dbReference type="STRING" id="1043493.SAMN05421637_2482"/>
<dbReference type="Proteomes" id="UP000183315">
    <property type="component" value="Unassembled WGS sequence"/>
</dbReference>
<evidence type="ECO:0000313" key="4">
    <source>
        <dbReference type="EMBL" id="SEJ63105.1"/>
    </source>
</evidence>
<dbReference type="Gene3D" id="1.10.30.50">
    <property type="match status" value="1"/>
</dbReference>
<dbReference type="SMART" id="SM00507">
    <property type="entry name" value="HNHc"/>
    <property type="match status" value="1"/>
</dbReference>
<keyword evidence="4" id="KW-0255">Endonuclease</keyword>
<feature type="domain" description="HNH nuclease" evidence="3">
    <location>
        <begin position="335"/>
        <end position="386"/>
    </location>
</feature>
<evidence type="ECO:0000256" key="1">
    <source>
        <dbReference type="ARBA" id="ARBA00023450"/>
    </source>
</evidence>
<feature type="region of interest" description="Disordered" evidence="2">
    <location>
        <begin position="42"/>
        <end position="70"/>
    </location>
</feature>
<dbReference type="GO" id="GO:0008270">
    <property type="term" value="F:zinc ion binding"/>
    <property type="evidence" value="ECO:0007669"/>
    <property type="project" value="InterPro"/>
</dbReference>
<dbReference type="GO" id="GO:0004519">
    <property type="term" value="F:endonuclease activity"/>
    <property type="evidence" value="ECO:0007669"/>
    <property type="project" value="UniProtKB-KW"/>
</dbReference>
<keyword evidence="5" id="KW-1185">Reference proteome</keyword>
<dbReference type="CDD" id="cd00085">
    <property type="entry name" value="HNHc"/>
    <property type="match status" value="1"/>
</dbReference>
<dbReference type="InterPro" id="IPR003615">
    <property type="entry name" value="HNH_nuc"/>
</dbReference>
<dbReference type="GO" id="GO:0003676">
    <property type="term" value="F:nucleic acid binding"/>
    <property type="evidence" value="ECO:0007669"/>
    <property type="project" value="InterPro"/>
</dbReference>
<gene>
    <name evidence="4" type="ORF">SAMN05421637_2482</name>
</gene>
<dbReference type="InterPro" id="IPR003870">
    <property type="entry name" value="DUF222"/>
</dbReference>
<proteinExistence type="inferred from homology"/>
<keyword evidence="4" id="KW-0540">Nuclease</keyword>
<evidence type="ECO:0000259" key="3">
    <source>
        <dbReference type="SMART" id="SM00507"/>
    </source>
</evidence>
<feature type="region of interest" description="Disordered" evidence="2">
    <location>
        <begin position="406"/>
        <end position="447"/>
    </location>
</feature>
<evidence type="ECO:0000313" key="5">
    <source>
        <dbReference type="Proteomes" id="UP000183315"/>
    </source>
</evidence>
<protein>
    <submittedName>
        <fullName evidence="4">HNH endonuclease</fullName>
    </submittedName>
</protein>
<name>A0A1H7AQ00_9MICO</name>
<dbReference type="EMBL" id="FNZI01000006">
    <property type="protein sequence ID" value="SEJ63105.1"/>
    <property type="molecule type" value="Genomic_DNA"/>
</dbReference>